<feature type="compositionally biased region" description="Polar residues" evidence="1">
    <location>
        <begin position="418"/>
        <end position="430"/>
    </location>
</feature>
<reference evidence="2 3" key="1">
    <citation type="submission" date="2018-04" db="EMBL/GenBank/DDBJ databases">
        <title>The genome of golden apple snail Pomacea canaliculata provides insight into stress tolerance and invasive adaptation.</title>
        <authorList>
            <person name="Liu C."/>
            <person name="Liu B."/>
            <person name="Ren Y."/>
            <person name="Zhang Y."/>
            <person name="Wang H."/>
            <person name="Li S."/>
            <person name="Jiang F."/>
            <person name="Yin L."/>
            <person name="Zhang G."/>
            <person name="Qian W."/>
            <person name="Fan W."/>
        </authorList>
    </citation>
    <scope>NUCLEOTIDE SEQUENCE [LARGE SCALE GENOMIC DNA]</scope>
    <source>
        <strain evidence="2">SZHN2017</strain>
        <tissue evidence="2">Muscle</tissue>
    </source>
</reference>
<feature type="region of interest" description="Disordered" evidence="1">
    <location>
        <begin position="251"/>
        <end position="278"/>
    </location>
</feature>
<feature type="region of interest" description="Disordered" evidence="1">
    <location>
        <begin position="401"/>
        <end position="443"/>
    </location>
</feature>
<evidence type="ECO:0000313" key="3">
    <source>
        <dbReference type="Proteomes" id="UP000245119"/>
    </source>
</evidence>
<sequence>MEIVKRNSTQLSPDQDLHSVTLRTSRTSCRQVHVYSPSTLSHLARCSPERLNPSRFSDPLHRATLLRRSLALTLPQRMPKAYSWYLDNRFPWKREHSRPLFEDVPCSLFGSRGSGHTYLRRVPPIYLIPSHDDLQDRGARREEVCLPDGWADRSSDASGRWRLWGTRSDRTPSPDRLSPYTGSLRSRRSLSPGFSHRFSPVFGDKLPPLRSDLPPSGLSPRSSHLLQLSPSGLSPRSSRVLQWINRNYPSSTSCTHSGTRASPSSTISINSKDDDTSIGSQTDDDFVFVSCSQLVQEARLYLHRDHTASADDDISSELCSEDDVLSDDVFLDEIPKSVTRPCDDADVKSRPEGQGSGAGRDEGKADDESDCPEVCSALAVEALRRNSLQGKWRRLWRNRRVRAAEKRQKPGSAKAAQDDTTLPSSQNSPQGGKGDNSSGSRSSLALGALPLAKPRDSSLSLLARRRPLQSTDRESEDERGYHYVISPTDDISMPEVIAGAQEQRGAAQVAELSSPQTAPPGQAPRPQSQQGACAGHDPRLSRPCHVYVVER</sequence>
<dbReference type="Proteomes" id="UP000245119">
    <property type="component" value="Linkage Group LG3"/>
</dbReference>
<evidence type="ECO:0000313" key="2">
    <source>
        <dbReference type="EMBL" id="PVD34102.1"/>
    </source>
</evidence>
<gene>
    <name evidence="2" type="ORF">C0Q70_05365</name>
</gene>
<feature type="region of interest" description="Disordered" evidence="1">
    <location>
        <begin position="336"/>
        <end position="370"/>
    </location>
</feature>
<comment type="caution">
    <text evidence="2">The sequence shown here is derived from an EMBL/GenBank/DDBJ whole genome shotgun (WGS) entry which is preliminary data.</text>
</comment>
<feature type="region of interest" description="Disordered" evidence="1">
    <location>
        <begin position="163"/>
        <end position="188"/>
    </location>
</feature>
<name>A0A2T7PL29_POMCA</name>
<feature type="region of interest" description="Disordered" evidence="1">
    <location>
        <begin position="205"/>
        <end position="235"/>
    </location>
</feature>
<feature type="region of interest" description="Disordered" evidence="1">
    <location>
        <begin position="499"/>
        <end position="540"/>
    </location>
</feature>
<dbReference type="AlphaFoldDB" id="A0A2T7PL29"/>
<organism evidence="2 3">
    <name type="scientific">Pomacea canaliculata</name>
    <name type="common">Golden apple snail</name>
    <dbReference type="NCBI Taxonomy" id="400727"/>
    <lineage>
        <taxon>Eukaryota</taxon>
        <taxon>Metazoa</taxon>
        <taxon>Spiralia</taxon>
        <taxon>Lophotrochozoa</taxon>
        <taxon>Mollusca</taxon>
        <taxon>Gastropoda</taxon>
        <taxon>Caenogastropoda</taxon>
        <taxon>Architaenioglossa</taxon>
        <taxon>Ampullarioidea</taxon>
        <taxon>Ampullariidae</taxon>
        <taxon>Pomacea</taxon>
    </lineage>
</organism>
<dbReference type="EMBL" id="PZQS01000003">
    <property type="protein sequence ID" value="PVD34102.1"/>
    <property type="molecule type" value="Genomic_DNA"/>
</dbReference>
<feature type="compositionally biased region" description="Basic and acidic residues" evidence="1">
    <location>
        <begin position="341"/>
        <end position="351"/>
    </location>
</feature>
<keyword evidence="3" id="KW-1185">Reference proteome</keyword>
<feature type="compositionally biased region" description="Low complexity" evidence="1">
    <location>
        <begin position="222"/>
        <end position="235"/>
    </location>
</feature>
<proteinExistence type="predicted"/>
<evidence type="ECO:0000256" key="1">
    <source>
        <dbReference type="SAM" id="MobiDB-lite"/>
    </source>
</evidence>
<feature type="compositionally biased region" description="Basic and acidic residues" evidence="1">
    <location>
        <begin position="471"/>
        <end position="481"/>
    </location>
</feature>
<feature type="region of interest" description="Disordered" evidence="1">
    <location>
        <begin position="458"/>
        <end position="481"/>
    </location>
</feature>
<feature type="compositionally biased region" description="Polar residues" evidence="1">
    <location>
        <begin position="251"/>
        <end position="270"/>
    </location>
</feature>
<protein>
    <submittedName>
        <fullName evidence="2">Uncharacterized protein</fullName>
    </submittedName>
</protein>
<accession>A0A2T7PL29</accession>